<dbReference type="Proteomes" id="UP000008524">
    <property type="component" value="Chromosome 9"/>
</dbReference>
<dbReference type="EMBL" id="CM000207">
    <property type="protein sequence ID" value="EAN76679.1"/>
    <property type="molecule type" value="Genomic_DNA"/>
</dbReference>
<dbReference type="InParanoid" id="Q38EU1"/>
<reference evidence="1 2" key="2">
    <citation type="journal article" date="2005" name="Science">
        <title>The genome of the African trypanosome Trypanosoma brucei.</title>
        <authorList>
            <person name="Berriman M."/>
            <person name="Ghedin E."/>
            <person name="Hertz-Fowler C."/>
            <person name="Blandin G."/>
            <person name="Renauld H."/>
            <person name="Bartholomeu D.C."/>
            <person name="Lennard N.J."/>
            <person name="Caler E."/>
            <person name="Hamlin N.E."/>
            <person name="Haas B."/>
            <person name="Bohme U."/>
            <person name="Hannick L."/>
            <person name="Aslett M.A."/>
            <person name="Shallom J."/>
            <person name="Marcello L."/>
            <person name="Hou L."/>
            <person name="Wickstead B."/>
            <person name="Alsmark U.C."/>
            <person name="Arrowsmith C."/>
            <person name="Atkin R.J."/>
            <person name="Barron A.J."/>
            <person name="Bringaud F."/>
            <person name="Brooks K."/>
            <person name="Carrington M."/>
            <person name="Cherevach I."/>
            <person name="Chillingworth T.J."/>
            <person name="Churcher C."/>
            <person name="Clark L.N."/>
            <person name="Corton C.H."/>
            <person name="Cronin A."/>
            <person name="Davies R.M."/>
            <person name="Doggett J."/>
            <person name="Djikeng A."/>
            <person name="Feldblyum T."/>
            <person name="Field M.C."/>
            <person name="Fraser A."/>
            <person name="Goodhead I."/>
            <person name="Hance Z."/>
            <person name="Harper D."/>
            <person name="Harris B.R."/>
            <person name="Hauser H."/>
            <person name="Hostetler J."/>
            <person name="Ivens A."/>
            <person name="Jagels K."/>
            <person name="Johnson D."/>
            <person name="Johnson J."/>
            <person name="Jones K."/>
            <person name="Kerhornou A.X."/>
            <person name="Koo H."/>
            <person name="Larke N."/>
            <person name="Landfear S."/>
            <person name="Larkin C."/>
            <person name="Leech V."/>
            <person name="Line A."/>
            <person name="Lord A."/>
            <person name="Macleod A."/>
            <person name="Mooney P.J."/>
            <person name="Moule S."/>
            <person name="Martin D.M."/>
            <person name="Morgan G.W."/>
            <person name="Mungall K."/>
            <person name="Norbertczak H."/>
            <person name="Ormond D."/>
            <person name="Pai G."/>
            <person name="Peacock C.S."/>
            <person name="Peterson J."/>
            <person name="Quail M.A."/>
            <person name="Rabbinowitsch E."/>
            <person name="Rajandream M.A."/>
            <person name="Reitter C."/>
            <person name="Salzberg S.L."/>
            <person name="Sanders M."/>
            <person name="Schobel S."/>
            <person name="Sharp S."/>
            <person name="Simmonds M."/>
            <person name="Simpson A.J."/>
            <person name="Tallon L."/>
            <person name="Turner C.M."/>
            <person name="Tait A."/>
            <person name="Tivey A.R."/>
            <person name="Van Aken S."/>
            <person name="Walker D."/>
            <person name="Wanless D."/>
            <person name="Wang S."/>
            <person name="White B."/>
            <person name="White O."/>
            <person name="Whitehead S."/>
            <person name="Woodward J."/>
            <person name="Wortman J."/>
            <person name="Adams M.D."/>
            <person name="Embley T.M."/>
            <person name="Gull K."/>
            <person name="Ullu E."/>
            <person name="Barry J.D."/>
            <person name="Fairlamb A.H."/>
            <person name="Opperdoes F."/>
            <person name="Barrell B.G."/>
            <person name="Donelson J.E."/>
            <person name="Hall N."/>
            <person name="Fraser C.M."/>
            <person name="Melville S.E."/>
            <person name="El-Sayed N.M."/>
        </authorList>
    </citation>
    <scope>NUCLEOTIDE SEQUENCE [LARGE SCALE GENOMIC DNA]</scope>
    <source>
        <strain evidence="1 2">927/4 GUTat10.1</strain>
    </source>
</reference>
<evidence type="ECO:0000313" key="1">
    <source>
        <dbReference type="EMBL" id="EAN76679.1"/>
    </source>
</evidence>
<dbReference type="AlphaFoldDB" id="Q38EU1"/>
<reference evidence="1 2" key="1">
    <citation type="journal article" date="2005" name="Science">
        <title>Comparative genomics of trypanosomatid parasitic protozoa.</title>
        <authorList>
            <person name="El-Sayed N.M."/>
            <person name="Myler P.J."/>
            <person name="Blandin G."/>
            <person name="Berriman M."/>
            <person name="Crabtree J."/>
            <person name="Aggarwal G."/>
            <person name="Caler E."/>
            <person name="Renauld H."/>
            <person name="Worthey E.A."/>
            <person name="Hertz-Fowler C."/>
            <person name="Ghedin E."/>
            <person name="Peacock C."/>
            <person name="Bartholomeu D.C."/>
            <person name="Haas B.J."/>
            <person name="Tran A.N."/>
            <person name="Wortman J.R."/>
            <person name="Alsmark U.C."/>
            <person name="Angiuoli S."/>
            <person name="Anupama A."/>
            <person name="Badger J."/>
            <person name="Bringaud F."/>
            <person name="Cadag E."/>
            <person name="Carlton J.M."/>
            <person name="Cerqueira G.C."/>
            <person name="Creasy T."/>
            <person name="Delcher A.L."/>
            <person name="Djikeng A."/>
            <person name="Embley T.M."/>
            <person name="Hauser C."/>
            <person name="Ivens A.C."/>
            <person name="Kummerfeld S.K."/>
            <person name="Pereira-Leal J.B."/>
            <person name="Nilsson D."/>
            <person name="Peterson J."/>
            <person name="Salzberg S.L."/>
            <person name="Shallom J."/>
            <person name="Silva J.C."/>
            <person name="Sundaram J."/>
            <person name="Westenberger S."/>
            <person name="White O."/>
            <person name="Melville S.E."/>
            <person name="Donelson J.E."/>
            <person name="Andersson B."/>
            <person name="Stuart K.D."/>
            <person name="Hall N."/>
        </authorList>
    </citation>
    <scope>NUCLEOTIDE SEQUENCE [LARGE SCALE GENOMIC DNA]</scope>
    <source>
        <strain evidence="1 2">927/4 GUTat10.1</strain>
    </source>
</reference>
<keyword evidence="2" id="KW-1185">Reference proteome</keyword>
<accession>Q38EU1</accession>
<protein>
    <submittedName>
        <fullName evidence="1">Uncharacterized protein</fullName>
    </submittedName>
</protein>
<dbReference type="GeneID" id="3660358"/>
<evidence type="ECO:0000313" key="2">
    <source>
        <dbReference type="Proteomes" id="UP000008524"/>
    </source>
</evidence>
<dbReference type="RefSeq" id="XP_827009.1">
    <property type="nucleotide sequence ID" value="XM_821916.1"/>
</dbReference>
<name>Q38EU1_TRYB2</name>
<dbReference type="KEGG" id="tbr:Tb09.160.4650"/>
<sequence>MWKDEKRAAQHRTYNSLLRPPVGSVGCSRFPQTISLSSPDEHKFVDRTQPPNITIICITL</sequence>
<organism evidence="1 2">
    <name type="scientific">Trypanosoma brucei brucei (strain 927/4 GUTat10.1)</name>
    <dbReference type="NCBI Taxonomy" id="185431"/>
    <lineage>
        <taxon>Eukaryota</taxon>
        <taxon>Discoba</taxon>
        <taxon>Euglenozoa</taxon>
        <taxon>Kinetoplastea</taxon>
        <taxon>Metakinetoplastina</taxon>
        <taxon>Trypanosomatida</taxon>
        <taxon>Trypanosomatidae</taxon>
        <taxon>Trypanosoma</taxon>
    </lineage>
</organism>
<proteinExistence type="predicted"/>
<dbReference type="PaxDb" id="5691-EAN76679"/>
<gene>
    <name evidence="1" type="ORF">Tb09.160.4650</name>
</gene>